<name>A0A2W4YCT0_9CYAN</name>
<evidence type="ECO:0000313" key="1">
    <source>
        <dbReference type="EMBL" id="PZO44655.1"/>
    </source>
</evidence>
<proteinExistence type="predicted"/>
<dbReference type="PANTHER" id="PTHR34235">
    <property type="entry name" value="SLR1203 PROTEIN-RELATED"/>
    <property type="match status" value="1"/>
</dbReference>
<comment type="caution">
    <text evidence="1">The sequence shown here is derived from an EMBL/GenBank/DDBJ whole genome shotgun (WGS) entry which is preliminary data.</text>
</comment>
<organism evidence="1 2">
    <name type="scientific">Shackletoniella antarctica</name>
    <dbReference type="NCBI Taxonomy" id="268115"/>
    <lineage>
        <taxon>Bacteria</taxon>
        <taxon>Bacillati</taxon>
        <taxon>Cyanobacteriota</taxon>
        <taxon>Cyanophyceae</taxon>
        <taxon>Oculatellales</taxon>
        <taxon>Oculatellaceae</taxon>
        <taxon>Shackletoniella</taxon>
    </lineage>
</organism>
<dbReference type="Pfam" id="PF01724">
    <property type="entry name" value="DUF29"/>
    <property type="match status" value="1"/>
</dbReference>
<reference evidence="2" key="1">
    <citation type="submission" date="2018-04" db="EMBL/GenBank/DDBJ databases">
        <authorList>
            <person name="Cornet L."/>
        </authorList>
    </citation>
    <scope>NUCLEOTIDE SEQUENCE [LARGE SCALE GENOMIC DNA]</scope>
</reference>
<dbReference type="Proteomes" id="UP000249081">
    <property type="component" value="Unassembled WGS sequence"/>
</dbReference>
<accession>A0A2W4YCT0</accession>
<dbReference type="AlphaFoldDB" id="A0A2W4YCT0"/>
<protein>
    <submittedName>
        <fullName evidence="1">DUF29 domain-containing protein</fullName>
    </submittedName>
</protein>
<evidence type="ECO:0000313" key="2">
    <source>
        <dbReference type="Proteomes" id="UP000249081"/>
    </source>
</evidence>
<dbReference type="Gene3D" id="1.20.1220.20">
    <property type="entry name" value="Uncharcterised protein PF01724"/>
    <property type="match status" value="1"/>
</dbReference>
<dbReference type="InterPro" id="IPR002636">
    <property type="entry name" value="DUF29"/>
</dbReference>
<reference evidence="1 2" key="2">
    <citation type="submission" date="2018-06" db="EMBL/GenBank/DDBJ databases">
        <title>Metagenomic assembly of (sub)arctic Cyanobacteria and their associated microbiome from non-axenic cultures.</title>
        <authorList>
            <person name="Baurain D."/>
        </authorList>
    </citation>
    <scope>NUCLEOTIDE SEQUENCE [LARGE SCALE GENOMIC DNA]</scope>
    <source>
        <strain evidence="1">ULC041bin1</strain>
    </source>
</reference>
<sequence>MTLAPDVKTSLYEQDYLLWLEQVAEQLQQKDFDGLDIANLIEEIGDLGKSEKHAVASYLMHLCEHLLKLKHWDSERDRCFRGWAVEITNFRLQLQRRLKSSPSLRGYLEEIFAEEYGNGRQLFLTASGLEANTVPEQLWFDLKDALDQNWLP</sequence>
<gene>
    <name evidence="1" type="ORF">DCF17_03755</name>
</gene>
<dbReference type="EMBL" id="QBMN01000016">
    <property type="protein sequence ID" value="PZO44655.1"/>
    <property type="molecule type" value="Genomic_DNA"/>
</dbReference>
<dbReference type="PANTHER" id="PTHR34235:SF3">
    <property type="entry name" value="SLR1203 PROTEIN"/>
    <property type="match status" value="1"/>
</dbReference>